<dbReference type="Gene3D" id="3.90.550.10">
    <property type="entry name" value="Spore Coat Polysaccharide Biosynthesis Protein SpsA, Chain A"/>
    <property type="match status" value="1"/>
</dbReference>
<keyword evidence="6 9" id="KW-0812">Transmembrane</keyword>
<dbReference type="RefSeq" id="WP_009992076.1">
    <property type="nucleotide sequence ID" value="NZ_CP011055.2"/>
</dbReference>
<dbReference type="KEGG" id="ssol:SULB_0027"/>
<evidence type="ECO:0000313" key="27">
    <source>
        <dbReference type="Proteomes" id="UP000267993"/>
    </source>
</evidence>
<dbReference type="Proteomes" id="UP000282269">
    <property type="component" value="Chromosome"/>
</dbReference>
<evidence type="ECO:0000313" key="13">
    <source>
        <dbReference type="EMBL" id="AKA77875.1"/>
    </source>
</evidence>
<dbReference type="EMBL" id="LT549890">
    <property type="protein sequence ID" value="SAI85906.1"/>
    <property type="molecule type" value="Genomic_DNA"/>
</dbReference>
<evidence type="ECO:0000313" key="29">
    <source>
        <dbReference type="Proteomes" id="UP000273194"/>
    </source>
</evidence>
<evidence type="ECO:0000256" key="6">
    <source>
        <dbReference type="ARBA" id="ARBA00022692"/>
    </source>
</evidence>
<dbReference type="EMBL" id="CP033240">
    <property type="protein sequence ID" value="AZF80070.1"/>
    <property type="molecule type" value="Genomic_DNA"/>
</dbReference>
<dbReference type="GO" id="GO:0006679">
    <property type="term" value="P:glucosylceramide biosynthetic process"/>
    <property type="evidence" value="ECO:0007669"/>
    <property type="project" value="TreeGrafter"/>
</dbReference>
<evidence type="ECO:0000256" key="9">
    <source>
        <dbReference type="SAM" id="Phobius"/>
    </source>
</evidence>
<evidence type="ECO:0000313" key="20">
    <source>
        <dbReference type="EMBL" id="AZF82678.1"/>
    </source>
</evidence>
<dbReference type="PATRIC" id="fig|2287.6.peg.28"/>
<comment type="pathway">
    <text evidence="2">Lipid metabolism; sphingolipid metabolism.</text>
</comment>
<evidence type="ECO:0000256" key="7">
    <source>
        <dbReference type="ARBA" id="ARBA00022989"/>
    </source>
</evidence>
<evidence type="ECO:0000256" key="1">
    <source>
        <dbReference type="ARBA" id="ARBA00004141"/>
    </source>
</evidence>
<evidence type="ECO:0000313" key="32">
    <source>
        <dbReference type="Proteomes" id="UP000278715"/>
    </source>
</evidence>
<dbReference type="Proteomes" id="UP000278715">
    <property type="component" value="Chromosome"/>
</dbReference>
<dbReference type="EMBL" id="CP050869">
    <property type="protein sequence ID" value="QPG49505.1"/>
    <property type="molecule type" value="Genomic_DNA"/>
</dbReference>
<reference evidence="21 34" key="6">
    <citation type="journal article" date="2020" name="Nat. Commun.">
        <title>The structures of two archaeal type IV pili illuminate evolutionary relationships.</title>
        <authorList>
            <person name="Wang F."/>
            <person name="Baquero D.P."/>
            <person name="Su Z."/>
            <person name="Beltran L.C."/>
            <person name="Prangishvili D."/>
            <person name="Krupovic M."/>
            <person name="Egelman E.H."/>
        </authorList>
    </citation>
    <scope>NUCLEOTIDE SEQUENCE [LARGE SCALE GENOMIC DNA]</scope>
    <source>
        <strain evidence="21 34">POZ149</strain>
    </source>
</reference>
<evidence type="ECO:0000313" key="26">
    <source>
        <dbReference type="Proteomes" id="UP000076770"/>
    </source>
</evidence>
<keyword evidence="4" id="KW-0328">Glycosyltransferase</keyword>
<evidence type="ECO:0000313" key="18">
    <source>
        <dbReference type="EMBL" id="AZF77464.1"/>
    </source>
</evidence>
<evidence type="ECO:0000256" key="4">
    <source>
        <dbReference type="ARBA" id="ARBA00022676"/>
    </source>
</evidence>
<feature type="transmembrane region" description="Helical" evidence="9">
    <location>
        <begin position="310"/>
        <end position="333"/>
    </location>
</feature>
<dbReference type="GO" id="GO:0008120">
    <property type="term" value="F:ceramide glucosyltransferase activity"/>
    <property type="evidence" value="ECO:0007669"/>
    <property type="project" value="TreeGrafter"/>
</dbReference>
<dbReference type="Proteomes" id="UP000269431">
    <property type="component" value="Chromosome"/>
</dbReference>
<dbReference type="SUPFAM" id="SSF53448">
    <property type="entry name" value="Nucleotide-diphospho-sugar transferases"/>
    <property type="match status" value="1"/>
</dbReference>
<dbReference type="Proteomes" id="UP000273194">
    <property type="component" value="Chromosome"/>
</dbReference>
<keyword evidence="5 13" id="KW-0808">Transferase</keyword>
<evidence type="ECO:0000313" key="19">
    <source>
        <dbReference type="EMBL" id="AZF80070.1"/>
    </source>
</evidence>
<evidence type="ECO:0000313" key="30">
    <source>
        <dbReference type="Proteomes" id="UP000273443"/>
    </source>
</evidence>
<dbReference type="GeneID" id="44127944"/>
<evidence type="ECO:0000313" key="34">
    <source>
        <dbReference type="Proteomes" id="UP000594632"/>
    </source>
</evidence>
<keyword evidence="8 9" id="KW-0472">Membrane</keyword>
<dbReference type="Proteomes" id="UP000273443">
    <property type="component" value="Chromosome"/>
</dbReference>
<feature type="transmembrane region" description="Helical" evidence="9">
    <location>
        <begin position="265"/>
        <end position="290"/>
    </location>
</feature>
<evidence type="ECO:0000313" key="22">
    <source>
        <dbReference type="EMBL" id="SAI85906.1"/>
    </source>
</evidence>
<dbReference type="InterPro" id="IPR025993">
    <property type="entry name" value="Ceramide_glucosylTrfase"/>
</dbReference>
<dbReference type="PANTHER" id="PTHR12726">
    <property type="entry name" value="CERAMIDE GLUCOSYLTRANSFERASE"/>
    <property type="match status" value="1"/>
</dbReference>
<proteinExistence type="predicted"/>
<dbReference type="Proteomes" id="UP000033057">
    <property type="component" value="Chromosome"/>
</dbReference>
<reference evidence="27 28" key="4">
    <citation type="journal article" date="2018" name="Proc. Natl. Acad. Sci. U.S.A.">
        <title>Nonmutational mechanism of inheritance in the Archaeon Sulfolobus solfataricus.</title>
        <authorList>
            <person name="Payne S."/>
            <person name="McCarthy S."/>
            <person name="Johnson T."/>
            <person name="North E."/>
            <person name="Blum P."/>
        </authorList>
    </citation>
    <scope>NUCLEOTIDE SEQUENCE [LARGE SCALE GENOMIC DNA]</scope>
    <source>
        <strain evidence="15 27">SARC-H</strain>
        <strain evidence="16 31">SARC-I</strain>
        <strain evidence="18 32">SARC-N</strain>
        <strain evidence="19 33">SARC-O</strain>
        <strain evidence="20 28">SUL120</strain>
        <strain evidence="14 29">SULG</strain>
        <strain evidence="17 30">SULM</strain>
    </source>
</reference>
<evidence type="ECO:0000313" key="16">
    <source>
        <dbReference type="EMBL" id="AZF72236.1"/>
    </source>
</evidence>
<organism evidence="13 25">
    <name type="scientific">Saccharolobus solfataricus</name>
    <name type="common">Sulfolobus solfataricus</name>
    <dbReference type="NCBI Taxonomy" id="2287"/>
    <lineage>
        <taxon>Archaea</taxon>
        <taxon>Thermoproteota</taxon>
        <taxon>Thermoprotei</taxon>
        <taxon>Sulfolobales</taxon>
        <taxon>Sulfolobaceae</taxon>
        <taxon>Saccharolobus</taxon>
    </lineage>
</organism>
<dbReference type="OrthoDB" id="27596at2157"/>
<dbReference type="KEGG" id="ssof:SULC_0026"/>
<evidence type="ECO:0000313" key="17">
    <source>
        <dbReference type="EMBL" id="AZF74856.1"/>
    </source>
</evidence>
<evidence type="ECO:0000313" key="12">
    <source>
        <dbReference type="EMBL" id="AKA75182.1"/>
    </source>
</evidence>
<comment type="pathway">
    <text evidence="3">Sphingolipid metabolism.</text>
</comment>
<dbReference type="Proteomes" id="UP000275843">
    <property type="component" value="Chromosome"/>
</dbReference>
<reference evidence="26" key="2">
    <citation type="submission" date="2016-04" db="EMBL/GenBank/DDBJ databases">
        <authorList>
            <person name="Shah S.A."/>
            <person name="Garrett R.A."/>
        </authorList>
    </citation>
    <scope>NUCLEOTIDE SEQUENCE [LARGE SCALE GENOMIC DNA]</scope>
    <source>
        <strain evidence="26">ATCC 35091 / DSM 1616 / JCM 8930 / NBRC 15331 / P1</strain>
    </source>
</reference>
<dbReference type="EMBL" id="CP033236">
    <property type="protein sequence ID" value="AZF69616.1"/>
    <property type="molecule type" value="Genomic_DNA"/>
</dbReference>
<evidence type="ECO:0000313" key="23">
    <source>
        <dbReference type="Proteomes" id="UP000033057"/>
    </source>
</evidence>
<dbReference type="InterPro" id="IPR029044">
    <property type="entry name" value="Nucleotide-diphossugar_trans"/>
</dbReference>
<protein>
    <submittedName>
        <fullName evidence="13 22">Glycosyltransferase family 2</fullName>
    </submittedName>
</protein>
<dbReference type="InterPro" id="IPR001173">
    <property type="entry name" value="Glyco_trans_2-like"/>
</dbReference>
<evidence type="ECO:0000256" key="2">
    <source>
        <dbReference type="ARBA" id="ARBA00004760"/>
    </source>
</evidence>
<dbReference type="Proteomes" id="UP000076770">
    <property type="component" value="Chromosome i"/>
</dbReference>
<evidence type="ECO:0000313" key="25">
    <source>
        <dbReference type="Proteomes" id="UP000033106"/>
    </source>
</evidence>
<dbReference type="KEGG" id="ssoa:SULA_0026"/>
<evidence type="ECO:0000313" key="33">
    <source>
        <dbReference type="Proteomes" id="UP000282269"/>
    </source>
</evidence>
<dbReference type="EMBL" id="CP011055">
    <property type="protein sequence ID" value="AKA72482.1"/>
    <property type="molecule type" value="Genomic_DNA"/>
</dbReference>
<dbReference type="EMBL" id="CP033235">
    <property type="protein sequence ID" value="AZF66996.1"/>
    <property type="molecule type" value="Genomic_DNA"/>
</dbReference>
<dbReference type="EMBL" id="CP033241">
    <property type="protein sequence ID" value="AZF82678.1"/>
    <property type="molecule type" value="Genomic_DNA"/>
</dbReference>
<evidence type="ECO:0000259" key="10">
    <source>
        <dbReference type="Pfam" id="PF00535"/>
    </source>
</evidence>
<evidence type="ECO:0000313" key="24">
    <source>
        <dbReference type="Proteomes" id="UP000033085"/>
    </source>
</evidence>
<dbReference type="FunFam" id="3.90.550.10:FF:000232">
    <property type="entry name" value="Glycosyl transferase family 2"/>
    <property type="match status" value="1"/>
</dbReference>
<dbReference type="EMBL" id="CP033238">
    <property type="protein sequence ID" value="AZF74856.1"/>
    <property type="molecule type" value="Genomic_DNA"/>
</dbReference>
<evidence type="ECO:0000313" key="15">
    <source>
        <dbReference type="EMBL" id="AZF69616.1"/>
    </source>
</evidence>
<dbReference type="OMA" id="QILMVKW"/>
<dbReference type="EMBL" id="CP011057">
    <property type="protein sequence ID" value="AKA77875.1"/>
    <property type="molecule type" value="Genomic_DNA"/>
</dbReference>
<evidence type="ECO:0000256" key="3">
    <source>
        <dbReference type="ARBA" id="ARBA00004991"/>
    </source>
</evidence>
<reference evidence="22" key="3">
    <citation type="submission" date="2016-04" db="EMBL/GenBank/DDBJ databases">
        <authorList>
            <person name="Evans L.H."/>
            <person name="Alamgir A."/>
            <person name="Owens N."/>
            <person name="Weber N.D."/>
            <person name="Virtaneva K."/>
            <person name="Barbian K."/>
            <person name="Babar A."/>
            <person name="Rosenke K."/>
        </authorList>
    </citation>
    <scope>NUCLEOTIDE SEQUENCE</scope>
    <source>
        <strain evidence="22">P1</strain>
    </source>
</reference>
<feature type="transmembrane region" description="Helical" evidence="9">
    <location>
        <begin position="6"/>
        <end position="24"/>
    </location>
</feature>
<accession>A0A0E3MFT0</accession>
<gene>
    <name evidence="21" type="ORF">HFC64_06445</name>
    <name evidence="22" type="ORF">SSOP1_2352</name>
    <name evidence="13" type="ORF">SULA_0026</name>
    <name evidence="11" type="ORF">SULB_0027</name>
    <name evidence="12" type="ORF">SULC_0026</name>
    <name evidence="14" type="ORF">SULG_00135</name>
    <name evidence="15" type="ORF">SULH_00135</name>
    <name evidence="16" type="ORF">SULI_00135</name>
    <name evidence="17" type="ORF">SULM_00135</name>
    <name evidence="18" type="ORF">SULN_00135</name>
    <name evidence="19" type="ORF">SULO_00135</name>
    <name evidence="20" type="ORF">SULZ_00135</name>
</gene>
<dbReference type="Proteomes" id="UP000033106">
    <property type="component" value="Chromosome"/>
</dbReference>
<dbReference type="Proteomes" id="UP000033085">
    <property type="component" value="Chromosome"/>
</dbReference>
<dbReference type="EMBL" id="CP033237">
    <property type="protein sequence ID" value="AZF72236.1"/>
    <property type="molecule type" value="Genomic_DNA"/>
</dbReference>
<dbReference type="GO" id="GO:0016020">
    <property type="term" value="C:membrane"/>
    <property type="evidence" value="ECO:0007669"/>
    <property type="project" value="UniProtKB-SubCell"/>
</dbReference>
<dbReference type="PANTHER" id="PTHR12726:SF0">
    <property type="entry name" value="CERAMIDE GLUCOSYLTRANSFERASE"/>
    <property type="match status" value="1"/>
</dbReference>
<reference evidence="23 24" key="1">
    <citation type="journal article" date="2015" name="Genome Announc.">
        <title>Complete Genome Sequence of Sulfolobus solfataricus Strain 98/2 and Evolved Derivatives.</title>
        <authorList>
            <person name="McCarthy S."/>
            <person name="Gradnigo J."/>
            <person name="Johnson T."/>
            <person name="Payne S."/>
            <person name="Lipzen A."/>
            <person name="Martin J."/>
            <person name="Schackwitz W."/>
            <person name="Moriyama E."/>
            <person name="Blum P."/>
        </authorList>
    </citation>
    <scope>NUCLEOTIDE SEQUENCE [LARGE SCALE GENOMIC DNA]</scope>
    <source>
        <strain evidence="23">98/2 SULC</strain>
        <strain evidence="11">SARC-B</strain>
        <strain evidence="12">SARC-C</strain>
        <strain evidence="13 25">SULA</strain>
        <strain evidence="24">SULB</strain>
    </source>
</reference>
<feature type="domain" description="Glycosyltransferase 2-like" evidence="10">
    <location>
        <begin position="42"/>
        <end position="198"/>
    </location>
</feature>
<sequence>MEYYNLILYLLVFGADMLIILQTYNEIKMWKTVKGNFVGKVSIIVPIKGIDTRLERNIESLLSQDYPYPYEVIYVVEKGDEVENILKKYNVKIVYSDFNCDSCSGKIRAQISGLLRASNDIIVFADSDTWYPRYWLRNLISPLDKYDTTTTFSWPFPSRITLSNLIRAGFWTLGFESQSLQSSRFLWGGSMALRREFFDNEVLDELSKEWCDDCTLTRIIKRRGGKIGFVMSAIPLNVYDENSLISWSSRQIITILAYSPRGARAYLVAGTFFALILIYSLVYLNIVTFTPYILWIVKNVIRGVKYPKQALIASLMTILAIPYALFLLVFNWNRREVYWRGKRYIVKPLREK</sequence>
<dbReference type="Proteomes" id="UP000267993">
    <property type="component" value="Chromosome"/>
</dbReference>
<name>A0A0E3MFT0_SACSO</name>
<evidence type="ECO:0000313" key="31">
    <source>
        <dbReference type="Proteomes" id="UP000275843"/>
    </source>
</evidence>
<evidence type="ECO:0000313" key="28">
    <source>
        <dbReference type="Proteomes" id="UP000269431"/>
    </source>
</evidence>
<dbReference type="GeneID" id="1453706"/>
<evidence type="ECO:0000313" key="21">
    <source>
        <dbReference type="EMBL" id="QPG49505.1"/>
    </source>
</evidence>
<dbReference type="Proteomes" id="UP000594632">
    <property type="component" value="Chromosome"/>
</dbReference>
<keyword evidence="7 9" id="KW-1133">Transmembrane helix</keyword>
<evidence type="ECO:0000313" key="11">
    <source>
        <dbReference type="EMBL" id="AKA72482.1"/>
    </source>
</evidence>
<dbReference type="AlphaFoldDB" id="A0A0E3MFT0"/>
<evidence type="ECO:0000256" key="8">
    <source>
        <dbReference type="ARBA" id="ARBA00023136"/>
    </source>
</evidence>
<comment type="subcellular location">
    <subcellularLocation>
        <location evidence="1">Membrane</location>
        <topology evidence="1">Multi-pass membrane protein</topology>
    </subcellularLocation>
</comment>
<evidence type="ECO:0000256" key="5">
    <source>
        <dbReference type="ARBA" id="ARBA00022679"/>
    </source>
</evidence>
<dbReference type="Pfam" id="PF00535">
    <property type="entry name" value="Glycos_transf_2"/>
    <property type="match status" value="1"/>
</dbReference>
<dbReference type="EMBL" id="CP033239">
    <property type="protein sequence ID" value="AZF77464.1"/>
    <property type="molecule type" value="Genomic_DNA"/>
</dbReference>
<evidence type="ECO:0000313" key="14">
    <source>
        <dbReference type="EMBL" id="AZF66996.1"/>
    </source>
</evidence>
<reference evidence="13" key="5">
    <citation type="submission" date="2018-10" db="EMBL/GenBank/DDBJ databases">
        <authorList>
            <person name="McCarthy S."/>
            <person name="Gradnigo J."/>
            <person name="Johnson T."/>
            <person name="Payne S."/>
            <person name="Lipzen A."/>
            <person name="Schackwitz W."/>
            <person name="Martin J."/>
            <person name="Moriyama E."/>
            <person name="Blum P."/>
        </authorList>
    </citation>
    <scope>NUCLEOTIDE SEQUENCE</scope>
    <source>
        <strain evidence="11">SARC-B</strain>
        <strain evidence="12">SARC-C</strain>
        <strain evidence="13">SULA</strain>
    </source>
</reference>
<dbReference type="EMBL" id="CP011056">
    <property type="protein sequence ID" value="AKA75182.1"/>
    <property type="molecule type" value="Genomic_DNA"/>
</dbReference>